<dbReference type="EMBL" id="JAQIZZ010000005">
    <property type="protein sequence ID" value="KAJ5540602.1"/>
    <property type="molecule type" value="Genomic_DNA"/>
</dbReference>
<evidence type="ECO:0000256" key="5">
    <source>
        <dbReference type="SAM" id="Phobius"/>
    </source>
</evidence>
<accession>A0AAD6GDT6</accession>
<keyword evidence="4 5" id="KW-0472">Membrane</keyword>
<dbReference type="Proteomes" id="UP001220324">
    <property type="component" value="Unassembled WGS sequence"/>
</dbReference>
<evidence type="ECO:0000256" key="2">
    <source>
        <dbReference type="ARBA" id="ARBA00022692"/>
    </source>
</evidence>
<reference evidence="6 7" key="1">
    <citation type="journal article" date="2023" name="IMA Fungus">
        <title>Comparative genomic study of the Penicillium genus elucidates a diverse pangenome and 15 lateral gene transfer events.</title>
        <authorList>
            <person name="Petersen C."/>
            <person name="Sorensen T."/>
            <person name="Nielsen M.R."/>
            <person name="Sondergaard T.E."/>
            <person name="Sorensen J.L."/>
            <person name="Fitzpatrick D.A."/>
            <person name="Frisvad J.C."/>
            <person name="Nielsen K.L."/>
        </authorList>
    </citation>
    <scope>NUCLEOTIDE SEQUENCE [LARGE SCALE GENOMIC DNA]</scope>
    <source>
        <strain evidence="6 7">IBT 35679</strain>
    </source>
</reference>
<keyword evidence="3 5" id="KW-1133">Transmembrane helix</keyword>
<comment type="caution">
    <text evidence="6">The sequence shown here is derived from an EMBL/GenBank/DDBJ whole genome shotgun (WGS) entry which is preliminary data.</text>
</comment>
<feature type="transmembrane region" description="Helical" evidence="5">
    <location>
        <begin position="127"/>
        <end position="150"/>
    </location>
</feature>
<evidence type="ECO:0000256" key="4">
    <source>
        <dbReference type="ARBA" id="ARBA00023136"/>
    </source>
</evidence>
<dbReference type="AlphaFoldDB" id="A0AAD6GDT6"/>
<dbReference type="GO" id="GO:0000324">
    <property type="term" value="C:fungal-type vacuole"/>
    <property type="evidence" value="ECO:0007669"/>
    <property type="project" value="TreeGrafter"/>
</dbReference>
<evidence type="ECO:0000256" key="3">
    <source>
        <dbReference type="ARBA" id="ARBA00022989"/>
    </source>
</evidence>
<feature type="transmembrane region" description="Helical" evidence="5">
    <location>
        <begin position="84"/>
        <end position="106"/>
    </location>
</feature>
<evidence type="ECO:0000313" key="7">
    <source>
        <dbReference type="Proteomes" id="UP001220324"/>
    </source>
</evidence>
<gene>
    <name evidence="6" type="ORF">N7494_005678</name>
</gene>
<feature type="transmembrane region" description="Helical" evidence="5">
    <location>
        <begin position="250"/>
        <end position="274"/>
    </location>
</feature>
<feature type="transmembrane region" description="Helical" evidence="5">
    <location>
        <begin position="24"/>
        <end position="44"/>
    </location>
</feature>
<protein>
    <submittedName>
        <fullName evidence="6">RTA1 domain protein</fullName>
    </submittedName>
</protein>
<dbReference type="Pfam" id="PF04479">
    <property type="entry name" value="RTA1"/>
    <property type="match status" value="1"/>
</dbReference>
<feature type="transmembrane region" description="Helical" evidence="5">
    <location>
        <begin position="162"/>
        <end position="188"/>
    </location>
</feature>
<name>A0AAD6GDT6_9EURO</name>
<feature type="transmembrane region" description="Helical" evidence="5">
    <location>
        <begin position="208"/>
        <end position="230"/>
    </location>
</feature>
<dbReference type="GO" id="GO:0005886">
    <property type="term" value="C:plasma membrane"/>
    <property type="evidence" value="ECO:0007669"/>
    <property type="project" value="TreeGrafter"/>
</dbReference>
<organism evidence="6 7">
    <name type="scientific">Penicillium frequentans</name>
    <dbReference type="NCBI Taxonomy" id="3151616"/>
    <lineage>
        <taxon>Eukaryota</taxon>
        <taxon>Fungi</taxon>
        <taxon>Dikarya</taxon>
        <taxon>Ascomycota</taxon>
        <taxon>Pezizomycotina</taxon>
        <taxon>Eurotiomycetes</taxon>
        <taxon>Eurotiomycetidae</taxon>
        <taxon>Eurotiales</taxon>
        <taxon>Aspergillaceae</taxon>
        <taxon>Penicillium</taxon>
    </lineage>
</organism>
<feature type="transmembrane region" description="Helical" evidence="5">
    <location>
        <begin position="51"/>
        <end position="72"/>
    </location>
</feature>
<evidence type="ECO:0000256" key="1">
    <source>
        <dbReference type="ARBA" id="ARBA00004141"/>
    </source>
</evidence>
<proteinExistence type="predicted"/>
<dbReference type="InterPro" id="IPR007568">
    <property type="entry name" value="RTA1"/>
</dbReference>
<evidence type="ECO:0000313" key="6">
    <source>
        <dbReference type="EMBL" id="KAJ5540602.1"/>
    </source>
</evidence>
<keyword evidence="2 5" id="KW-0812">Transmembrane</keyword>
<dbReference type="PANTHER" id="PTHR31465">
    <property type="entry name" value="PROTEIN RTA1-RELATED"/>
    <property type="match status" value="1"/>
</dbReference>
<comment type="subcellular location">
    <subcellularLocation>
        <location evidence="1">Membrane</location>
        <topology evidence="1">Multi-pass membrane protein</topology>
    </subcellularLocation>
</comment>
<sequence length="281" mass="31118">MSDNNCTISTCPLTEAYLDYLPNVPANAFFVGLFGLIIGIQLILGIRYRTWVYMIPMLCGLILEALGYIGRIMLHNNPFNFNNFLLYLICLTIGPAFLSAAIYVCLGKIIRVYGENVARFRPRTYTTCFICSDLVSLVLQAAGGAITSIADDDQRSLRQTGINIMIAGLAFQVFSLFAFIVLGCEFALRVRRSPKSEANDFSGLRQSWKWPMFIYCLALATLTIFIRSIFRVAELKGGFSSELANNEVDLMVLESTMVSIACIALTVAHPAIVIGRAWSAL</sequence>
<keyword evidence="7" id="KW-1185">Reference proteome</keyword>
<dbReference type="PANTHER" id="PTHR31465:SF9">
    <property type="entry name" value="SPHINGOID LONG-CHAIN BASE TRANSPORTER RSB1"/>
    <property type="match status" value="1"/>
</dbReference>